<proteinExistence type="predicted"/>
<dbReference type="EMBL" id="AJWJ01000838">
    <property type="protein sequence ID" value="KAF2068805.1"/>
    <property type="molecule type" value="Genomic_DNA"/>
</dbReference>
<reference evidence="4" key="1">
    <citation type="submission" date="2020-01" db="EMBL/GenBank/DDBJ databases">
        <title>Development of genomics and gene disruption for Polysphondylium violaceum indicates a role for the polyketide synthase stlB in stalk morphogenesis.</title>
        <authorList>
            <person name="Narita B."/>
            <person name="Kawabe Y."/>
            <person name="Kin K."/>
            <person name="Saito T."/>
            <person name="Gibbs R."/>
            <person name="Kuspa A."/>
            <person name="Muzny D."/>
            <person name="Queller D."/>
            <person name="Richards S."/>
            <person name="Strassman J."/>
            <person name="Sucgang R."/>
            <person name="Worley K."/>
            <person name="Schaap P."/>
        </authorList>
    </citation>
    <scope>NUCLEOTIDE SEQUENCE</scope>
    <source>
        <strain evidence="4">QSvi11</strain>
    </source>
</reference>
<organism evidence="4 5">
    <name type="scientific">Polysphondylium violaceum</name>
    <dbReference type="NCBI Taxonomy" id="133409"/>
    <lineage>
        <taxon>Eukaryota</taxon>
        <taxon>Amoebozoa</taxon>
        <taxon>Evosea</taxon>
        <taxon>Eumycetozoa</taxon>
        <taxon>Dictyostelia</taxon>
        <taxon>Dictyosteliales</taxon>
        <taxon>Dictyosteliaceae</taxon>
        <taxon>Polysphondylium</taxon>
    </lineage>
</organism>
<evidence type="ECO:0000259" key="3">
    <source>
        <dbReference type="Pfam" id="PF23544"/>
    </source>
</evidence>
<feature type="compositionally biased region" description="Low complexity" evidence="1">
    <location>
        <begin position="118"/>
        <end position="141"/>
    </location>
</feature>
<accession>A0A8J4UVM2</accession>
<dbReference type="AlphaFoldDB" id="A0A8J4UVM2"/>
<dbReference type="PANTHER" id="PTHR47472:SF1">
    <property type="entry name" value="DUF1446-DOMAIN-CONTAINING PROTEIN"/>
    <property type="match status" value="1"/>
</dbReference>
<dbReference type="OrthoDB" id="16163at2759"/>
<dbReference type="Pfam" id="PF23544">
    <property type="entry name" value="AtuA_ferredoxin"/>
    <property type="match status" value="1"/>
</dbReference>
<comment type="caution">
    <text evidence="4">The sequence shown here is derived from an EMBL/GenBank/DDBJ whole genome shotgun (WGS) entry which is preliminary data.</text>
</comment>
<feature type="domain" description="AtuA-like ferredoxin-fold" evidence="3">
    <location>
        <begin position="590"/>
        <end position="699"/>
    </location>
</feature>
<dbReference type="InterPro" id="IPR056362">
    <property type="entry name" value="AtuA-like_ferredoxin_dom"/>
</dbReference>
<dbReference type="InterPro" id="IPR010839">
    <property type="entry name" value="AtuA_N"/>
</dbReference>
<feature type="domain" description="Acyclic terpene utilisation N-terminal" evidence="2">
    <location>
        <begin position="6"/>
        <end position="508"/>
    </location>
</feature>
<dbReference type="PANTHER" id="PTHR47472">
    <property type="entry name" value="PROPIONYL-COA CARBOXYLASE"/>
    <property type="match status" value="1"/>
</dbReference>
<keyword evidence="5" id="KW-1185">Reference proteome</keyword>
<protein>
    <submittedName>
        <fullName evidence="4">Uncharacterized protein</fullName>
    </submittedName>
</protein>
<dbReference type="Pfam" id="PF07287">
    <property type="entry name" value="AtuA"/>
    <property type="match status" value="1"/>
</dbReference>
<feature type="region of interest" description="Disordered" evidence="1">
    <location>
        <begin position="118"/>
        <end position="145"/>
    </location>
</feature>
<sequence length="707" mass="78546">MNRNIIRVGSGAGYQGDRVPPAIALVENGNLDYLILECLAERTLTDSIKRMKNNGKGYDPRLKEWLTALLPITTKKKVTIISNMGAADPKGAGEEAIEIAEALGIKLRIVVVSENNYSSSNHNTPTTTTHILHTNNYNSNSNKKDKEKEKKKLIAVSSNNGFAVDSEADSNVEETNDWEVGCTYLGADAIIDALKIGADLVIAGRVADPSLFVAPIAYSFNWDLKKDYNLIAQATLAGHVLECGCHLTGGYFAHPLGRDMDFKQLLNLSLPFCDIDSNGNIILGKVQGSGGELSERTCKQQLTYEIGNPREYITPDIIVDFSKVEFISLSENSVLARGATGYKRPDTLLRLVARNAGFKSWAEVSYGGLGCVERAQWAYRLIYEWMESRKKGIMKNVVVYLVGYNSLYLPHGSNFNSLPSKVEHLNNSNNNNSNNSCNDLFNLNSQYPPEVRLRIDGLFESREDAEALGMELQGLGLCGPAGGGGFAFGIKKDVRLVKQLIPREKISWSTFVFSNHTAFVSDTLKLYQKPTKLIKNLDLSSIQTLDKEFLTIKNNNSIYYNINTTSNGQQYQLVNRKGTIINSSRGDKVLLYNIAHSRSGDKGDTANVSLIPYDVKDYDRLKKIITKEWVYSVYKNLLKSHHQNDSDLVTKTQIHIYEMPGISSLNIVMNYALDGGVCVSRRIDRHGKTLSDLILNQWVDLPLISNL</sequence>
<evidence type="ECO:0000256" key="1">
    <source>
        <dbReference type="SAM" id="MobiDB-lite"/>
    </source>
</evidence>
<dbReference type="Proteomes" id="UP000695562">
    <property type="component" value="Unassembled WGS sequence"/>
</dbReference>
<gene>
    <name evidence="4" type="ORF">CYY_009875</name>
</gene>
<evidence type="ECO:0000259" key="2">
    <source>
        <dbReference type="Pfam" id="PF07287"/>
    </source>
</evidence>
<evidence type="ECO:0000313" key="4">
    <source>
        <dbReference type="EMBL" id="KAF2068805.1"/>
    </source>
</evidence>
<name>A0A8J4UVM2_9MYCE</name>
<evidence type="ECO:0000313" key="5">
    <source>
        <dbReference type="Proteomes" id="UP000695562"/>
    </source>
</evidence>